<gene>
    <name evidence="2" type="ordered locus">ACMV_06640</name>
</gene>
<dbReference type="AlphaFoldDB" id="F0J4F9"/>
<proteinExistence type="predicted"/>
<sequence>MLRPRFDAFIEALCAHIAGEGAKRRIAGPLIILIWQRLRRLAARFARLVTTPPRARATPPRARITRPAGRPGAPHTLPRAFGWLARLIPGTASVAAPFRALLDTPDMAALIAATPEAGRILRPLCHTLGIRPPAPLRRPRQPRLAPPPEAPSPELPPRPEPPAHHPAPPPNPAWPRAPGATRFNPPRRKKPA</sequence>
<dbReference type="EMBL" id="AP012035">
    <property type="protein sequence ID" value="BAJ80011.1"/>
    <property type="molecule type" value="Genomic_DNA"/>
</dbReference>
<dbReference type="Proteomes" id="UP000007100">
    <property type="component" value="Chromosome"/>
</dbReference>
<keyword evidence="3" id="KW-1185">Reference proteome</keyword>
<dbReference type="HOGENOM" id="CLU_113985_0_0_5"/>
<reference evidence="2 3" key="1">
    <citation type="submission" date="2010-12" db="EMBL/GenBank/DDBJ databases">
        <title>Whole genome sequence of Acidiphilium multivorum AIU301.</title>
        <authorList>
            <person name="Narita-Yamada S."/>
            <person name="Nakamura S."/>
            <person name="Ito N."/>
            <person name="Takarada H."/>
            <person name="Katano Y."/>
            <person name="Nakazawa H."/>
            <person name="Hosoyama A."/>
            <person name="Yamada R."/>
            <person name="Fujita N."/>
        </authorList>
    </citation>
    <scope>NUCLEOTIDE SEQUENCE [LARGE SCALE GENOMIC DNA]</scope>
    <source>
        <strain evidence="3">DSM 11245 / JCM 8867 / AIU301</strain>
    </source>
</reference>
<evidence type="ECO:0000256" key="1">
    <source>
        <dbReference type="SAM" id="MobiDB-lite"/>
    </source>
</evidence>
<evidence type="ECO:0000313" key="2">
    <source>
        <dbReference type="EMBL" id="BAJ80011.1"/>
    </source>
</evidence>
<protein>
    <submittedName>
        <fullName evidence="2">Uncharacterized protein</fullName>
    </submittedName>
</protein>
<name>F0J4F9_ACIMA</name>
<evidence type="ECO:0000313" key="3">
    <source>
        <dbReference type="Proteomes" id="UP000007100"/>
    </source>
</evidence>
<organism evidence="2 3">
    <name type="scientific">Acidiphilium multivorum (strain DSM 11245 / JCM 8867 / NBRC 100883 / AIU 301)</name>
    <dbReference type="NCBI Taxonomy" id="926570"/>
    <lineage>
        <taxon>Bacteria</taxon>
        <taxon>Pseudomonadati</taxon>
        <taxon>Pseudomonadota</taxon>
        <taxon>Alphaproteobacteria</taxon>
        <taxon>Acetobacterales</taxon>
        <taxon>Acidocellaceae</taxon>
        <taxon>Acidiphilium</taxon>
    </lineage>
</organism>
<accession>F0J4F9</accession>
<dbReference type="KEGG" id="amv:ACMV_06640"/>
<feature type="compositionally biased region" description="Pro residues" evidence="1">
    <location>
        <begin position="144"/>
        <end position="175"/>
    </location>
</feature>
<feature type="region of interest" description="Disordered" evidence="1">
    <location>
        <begin position="130"/>
        <end position="192"/>
    </location>
</feature>